<dbReference type="EMBL" id="LNRQ01000005">
    <property type="protein sequence ID" value="KZM94882.1"/>
    <property type="molecule type" value="Genomic_DNA"/>
</dbReference>
<evidence type="ECO:0000256" key="1">
    <source>
        <dbReference type="SAM" id="Phobius"/>
    </source>
</evidence>
<keyword evidence="1" id="KW-0472">Membrane</keyword>
<organism evidence="2">
    <name type="scientific">Daucus carota subsp. sativus</name>
    <name type="common">Carrot</name>
    <dbReference type="NCBI Taxonomy" id="79200"/>
    <lineage>
        <taxon>Eukaryota</taxon>
        <taxon>Viridiplantae</taxon>
        <taxon>Streptophyta</taxon>
        <taxon>Embryophyta</taxon>
        <taxon>Tracheophyta</taxon>
        <taxon>Spermatophyta</taxon>
        <taxon>Magnoliopsida</taxon>
        <taxon>eudicotyledons</taxon>
        <taxon>Gunneridae</taxon>
        <taxon>Pentapetalae</taxon>
        <taxon>asterids</taxon>
        <taxon>campanulids</taxon>
        <taxon>Apiales</taxon>
        <taxon>Apiaceae</taxon>
        <taxon>Apioideae</taxon>
        <taxon>Scandiceae</taxon>
        <taxon>Daucinae</taxon>
        <taxon>Daucus</taxon>
        <taxon>Daucus sect. Daucus</taxon>
    </lineage>
</organism>
<proteinExistence type="predicted"/>
<dbReference type="EMBL" id="CP093347">
    <property type="protein sequence ID" value="WOH01362.1"/>
    <property type="molecule type" value="Genomic_DNA"/>
</dbReference>
<dbReference type="PANTHER" id="PTHR36595:SF1">
    <property type="entry name" value="TRANSMEMBRANE PROTEIN"/>
    <property type="match status" value="1"/>
</dbReference>
<keyword evidence="4" id="KW-1185">Reference proteome</keyword>
<accession>A0A162A1W3</accession>
<dbReference type="STRING" id="79200.A0A162A1W3"/>
<reference evidence="2" key="1">
    <citation type="journal article" date="2016" name="Nat. Genet.">
        <title>A high-quality carrot genome assembly provides new insights into carotenoid accumulation and asterid genome evolution.</title>
        <authorList>
            <person name="Iorizzo M."/>
            <person name="Ellison S."/>
            <person name="Senalik D."/>
            <person name="Zeng P."/>
            <person name="Satapoomin P."/>
            <person name="Huang J."/>
            <person name="Bowman M."/>
            <person name="Iovene M."/>
            <person name="Sanseverino W."/>
            <person name="Cavagnaro P."/>
            <person name="Yildiz M."/>
            <person name="Macko-Podgorni A."/>
            <person name="Moranska E."/>
            <person name="Grzebelus E."/>
            <person name="Grzebelus D."/>
            <person name="Ashrafi H."/>
            <person name="Zheng Z."/>
            <person name="Cheng S."/>
            <person name="Spooner D."/>
            <person name="Van Deynze A."/>
            <person name="Simon P."/>
        </authorList>
    </citation>
    <scope>NUCLEOTIDE SEQUENCE [LARGE SCALE GENOMIC DNA]</scope>
    <source>
        <tissue evidence="2">Leaf</tissue>
    </source>
</reference>
<dbReference type="Gramene" id="KZM94882">
    <property type="protein sequence ID" value="KZM94882"/>
    <property type="gene ID" value="DCAR_018124"/>
</dbReference>
<dbReference type="AlphaFoldDB" id="A0A162A1W3"/>
<dbReference type="PANTHER" id="PTHR36595">
    <property type="entry name" value="TRANSMEMBRANE PROTEIN"/>
    <property type="match status" value="1"/>
</dbReference>
<dbReference type="OMA" id="SAMPEHK"/>
<evidence type="ECO:0000313" key="2">
    <source>
        <dbReference type="EMBL" id="KZM94882.1"/>
    </source>
</evidence>
<reference evidence="3" key="2">
    <citation type="submission" date="2022-03" db="EMBL/GenBank/DDBJ databases">
        <title>Draft title - Genomic analysis of global carrot germplasm unveils the trajectory of domestication and the origin of high carotenoid orange carrot.</title>
        <authorList>
            <person name="Iorizzo M."/>
            <person name="Ellison S."/>
            <person name="Senalik D."/>
            <person name="Macko-Podgorni A."/>
            <person name="Grzebelus D."/>
            <person name="Bostan H."/>
            <person name="Rolling W."/>
            <person name="Curaba J."/>
            <person name="Simon P."/>
        </authorList>
    </citation>
    <scope>NUCLEOTIDE SEQUENCE</scope>
    <source>
        <tissue evidence="3">Leaf</tissue>
    </source>
</reference>
<gene>
    <name evidence="2" type="ORF">DCAR_018124</name>
    <name evidence="3" type="ORF">DCAR_0520744</name>
</gene>
<protein>
    <submittedName>
        <fullName evidence="2">Uncharacterized protein</fullName>
    </submittedName>
</protein>
<dbReference type="Proteomes" id="UP000077755">
    <property type="component" value="Chromosome 5"/>
</dbReference>
<keyword evidence="1" id="KW-1133">Transmembrane helix</keyword>
<evidence type="ECO:0000313" key="3">
    <source>
        <dbReference type="EMBL" id="WOH01362.1"/>
    </source>
</evidence>
<sequence>MLNSMLELINLVASNSFVVFCFCNLIIIILLVGISKTASDTNEDRTSLPSNGLVRGSKKYMTAHSKKSHPSFNDKNEFRSFTEPCRVERKQEDDELTERVEAFIDKTTKAWKAEMLQKSIITQ</sequence>
<name>A0A162A1W3_DAUCS</name>
<feature type="transmembrane region" description="Helical" evidence="1">
    <location>
        <begin position="12"/>
        <end position="34"/>
    </location>
</feature>
<evidence type="ECO:0000313" key="4">
    <source>
        <dbReference type="Proteomes" id="UP000077755"/>
    </source>
</evidence>
<keyword evidence="1" id="KW-0812">Transmembrane</keyword>